<dbReference type="SUPFAM" id="SSF52980">
    <property type="entry name" value="Restriction endonuclease-like"/>
    <property type="match status" value="1"/>
</dbReference>
<dbReference type="NCBIfam" id="NF009150">
    <property type="entry name" value="PRK12497.1-3"/>
    <property type="match status" value="1"/>
</dbReference>
<gene>
    <name evidence="3" type="ORF">CJ199_06795</name>
</gene>
<dbReference type="OrthoDB" id="9794876at2"/>
<dbReference type="Pfam" id="PF02021">
    <property type="entry name" value="UPF0102"/>
    <property type="match status" value="1"/>
</dbReference>
<evidence type="ECO:0000313" key="3">
    <source>
        <dbReference type="EMBL" id="PMD05704.1"/>
    </source>
</evidence>
<proteinExistence type="inferred from homology"/>
<dbReference type="RefSeq" id="WP_102238723.1">
    <property type="nucleotide sequence ID" value="NZ_PNHK01000002.1"/>
</dbReference>
<organism evidence="3 4">
    <name type="scientific">Brevibacterium paucivorans</name>
    <dbReference type="NCBI Taxonomy" id="170994"/>
    <lineage>
        <taxon>Bacteria</taxon>
        <taxon>Bacillati</taxon>
        <taxon>Actinomycetota</taxon>
        <taxon>Actinomycetes</taxon>
        <taxon>Micrococcales</taxon>
        <taxon>Brevibacteriaceae</taxon>
        <taxon>Brevibacterium</taxon>
    </lineage>
</organism>
<dbReference type="EMBL" id="PNHK01000002">
    <property type="protein sequence ID" value="PMD05704.1"/>
    <property type="molecule type" value="Genomic_DNA"/>
</dbReference>
<comment type="similarity">
    <text evidence="1 2">Belongs to the UPF0102 family.</text>
</comment>
<reference evidence="3 4" key="1">
    <citation type="submission" date="2017-09" db="EMBL/GenBank/DDBJ databases">
        <title>Bacterial strain isolated from the female urinary microbiota.</title>
        <authorList>
            <person name="Thomas-White K."/>
            <person name="Kumar N."/>
            <person name="Forster S."/>
            <person name="Putonti C."/>
            <person name="Lawley T."/>
            <person name="Wolfe A.J."/>
        </authorList>
    </citation>
    <scope>NUCLEOTIDE SEQUENCE [LARGE SCALE GENOMIC DNA]</scope>
    <source>
        <strain evidence="3 4">UMB1301</strain>
    </source>
</reference>
<dbReference type="NCBIfam" id="NF009154">
    <property type="entry name" value="PRK12497.3-3"/>
    <property type="match status" value="1"/>
</dbReference>
<name>A0A2N6VNK7_9MICO</name>
<dbReference type="InterPro" id="IPR011856">
    <property type="entry name" value="tRNA_endonuc-like_dom_sf"/>
</dbReference>
<evidence type="ECO:0000256" key="1">
    <source>
        <dbReference type="ARBA" id="ARBA00006738"/>
    </source>
</evidence>
<dbReference type="GO" id="GO:0003676">
    <property type="term" value="F:nucleic acid binding"/>
    <property type="evidence" value="ECO:0007669"/>
    <property type="project" value="InterPro"/>
</dbReference>
<dbReference type="CDD" id="cd20736">
    <property type="entry name" value="PoNe_Nuclease"/>
    <property type="match status" value="1"/>
</dbReference>
<dbReference type="PANTHER" id="PTHR34039:SF1">
    <property type="entry name" value="UPF0102 PROTEIN YRAN"/>
    <property type="match status" value="1"/>
</dbReference>
<dbReference type="InterPro" id="IPR003509">
    <property type="entry name" value="UPF0102_YraN-like"/>
</dbReference>
<dbReference type="InterPro" id="IPR011335">
    <property type="entry name" value="Restrct_endonuc-II-like"/>
</dbReference>
<evidence type="ECO:0000256" key="2">
    <source>
        <dbReference type="HAMAP-Rule" id="MF_00048"/>
    </source>
</evidence>
<evidence type="ECO:0000313" key="4">
    <source>
        <dbReference type="Proteomes" id="UP000235598"/>
    </source>
</evidence>
<dbReference type="Gene3D" id="3.40.1350.10">
    <property type="match status" value="1"/>
</dbReference>
<dbReference type="HAMAP" id="MF_00048">
    <property type="entry name" value="UPF0102"/>
    <property type="match status" value="1"/>
</dbReference>
<dbReference type="PANTHER" id="PTHR34039">
    <property type="entry name" value="UPF0102 PROTEIN YRAN"/>
    <property type="match status" value="1"/>
</dbReference>
<protein>
    <recommendedName>
        <fullName evidence="2">UPF0102 protein CJ199_06795</fullName>
    </recommendedName>
</protein>
<sequence length="117" mass="13337">MKRNQTLGALGEQFAADHLKGLGWHILDRNWRCRRGEIDIIARDGASVVFVEVKTRNTVRAGHPLEHVSYFKMRTLRGLAIAWLSAQPEWVPEFRVDVIGIVWNSGQPVLTHVRNAQ</sequence>
<accession>A0A2N6VNK7</accession>
<dbReference type="Proteomes" id="UP000235598">
    <property type="component" value="Unassembled WGS sequence"/>
</dbReference>
<dbReference type="AlphaFoldDB" id="A0A2N6VNK7"/>
<comment type="caution">
    <text evidence="3">The sequence shown here is derived from an EMBL/GenBank/DDBJ whole genome shotgun (WGS) entry which is preliminary data.</text>
</comment>